<keyword evidence="2 8" id="KW-0813">Transport</keyword>
<dbReference type="InterPro" id="IPR039426">
    <property type="entry name" value="TonB-dep_rcpt-like"/>
</dbReference>
<proteinExistence type="inferred from homology"/>
<evidence type="ECO:0000256" key="2">
    <source>
        <dbReference type="ARBA" id="ARBA00022448"/>
    </source>
</evidence>
<reference evidence="10 11" key="1">
    <citation type="submission" date="2020-08" db="EMBL/GenBank/DDBJ databases">
        <title>Sphingobacterium sp. DN00404 isolated from aquaculture water.</title>
        <authorList>
            <person name="Zhang M."/>
        </authorList>
    </citation>
    <scope>NUCLEOTIDE SEQUENCE [LARGE SCALE GENOMIC DNA]</scope>
    <source>
        <strain evidence="10 11">KCTC 32294</strain>
    </source>
</reference>
<sequence length="726" mass="82499">MQYNKFYTAILLAIGISMGSPKAQVVQRDTTRADSLQDQRLIDSVVVMGRTRVHEINRQAYNVTAIDATKLHNSTLDIGHAIDRVSGVRVRESGGVGSDMNISINGFTGKQIKIFIDGVPMEGFGSSFQLNNIPVNLAERVEIYRGVVPVWLGSDAMGGAINIVTKTRNRSYLDASYSYGSFNTHRTNINAGWTAKSGFTVQVNAYQNYSDNNYRMWMEPSNINTWKREPAQYIRRFHDTYHNEVVMANVGVVDKKYADRLMIGVQLGKTYQEIQTGAQIESVFGSAHRRGNIVMPTLRYYEKDLFIKGLTATLNANINVGKEQNIDTVNVRYDWLQNTKYQDAPGGERSYTLYKYSDNTGLATATLSYDINKRHAIVVNNVFTTFDRRGSDELFPENEAYEMPSRTRKNMTGIDYRYNHDGKWVASAFFKNYNQRLTSTSSYNPSGNWGDVAYETQKMNYNKVGYGVAASYFVNPDLQIKASYENAKRMPEAFEIFGDMVNRVSNLELKPESSDNVNVGVGYFFNVTPDHRFALNAGWLYRDAHDFIRERLQTNQTRYIMENLARATNMGVDGEVRYSYHNLISAGASLSYHNFRNMTMYDNPEATEISLVYKDRMPNIPYLYGNADASVFLTDLGGKGNNLSIGYNLLYVHNMYLFWPSQGSEGKHIIPTQFAHDVNIVYALSNGKYNVGLECKNLTDARLYDNFSLPKPSRGFFLKLRYFISQ</sequence>
<dbReference type="PROSITE" id="PS52016">
    <property type="entry name" value="TONB_DEPENDENT_REC_3"/>
    <property type="match status" value="1"/>
</dbReference>
<gene>
    <name evidence="10" type="ORF">H8B17_19455</name>
</gene>
<keyword evidence="11" id="KW-1185">Reference proteome</keyword>
<comment type="caution">
    <text evidence="10">The sequence shown here is derived from an EMBL/GenBank/DDBJ whole genome shotgun (WGS) entry which is preliminary data.</text>
</comment>
<organism evidence="10 11">
    <name type="scientific">Sphingobacterium arenae</name>
    <dbReference type="NCBI Taxonomy" id="1280598"/>
    <lineage>
        <taxon>Bacteria</taxon>
        <taxon>Pseudomonadati</taxon>
        <taxon>Bacteroidota</taxon>
        <taxon>Sphingobacteriia</taxon>
        <taxon>Sphingobacteriales</taxon>
        <taxon>Sphingobacteriaceae</taxon>
        <taxon>Sphingobacterium</taxon>
    </lineage>
</organism>
<comment type="similarity">
    <text evidence="8">Belongs to the TonB-dependent receptor family.</text>
</comment>
<evidence type="ECO:0000256" key="4">
    <source>
        <dbReference type="ARBA" id="ARBA00022692"/>
    </source>
</evidence>
<protein>
    <submittedName>
        <fullName evidence="10">TonB-dependent receptor</fullName>
    </submittedName>
</protein>
<evidence type="ECO:0000256" key="8">
    <source>
        <dbReference type="PROSITE-ProRule" id="PRU01360"/>
    </source>
</evidence>
<name>A0ABR7Y8X9_9SPHI</name>
<feature type="domain" description="TonB-dependent receptor plug" evidence="9">
    <location>
        <begin position="59"/>
        <end position="160"/>
    </location>
</feature>
<keyword evidence="7 8" id="KW-0998">Cell outer membrane</keyword>
<keyword evidence="5" id="KW-0732">Signal</keyword>
<evidence type="ECO:0000256" key="3">
    <source>
        <dbReference type="ARBA" id="ARBA00022452"/>
    </source>
</evidence>
<dbReference type="EMBL" id="JACNYK010000008">
    <property type="protein sequence ID" value="MBD1427762.1"/>
    <property type="molecule type" value="Genomic_DNA"/>
</dbReference>
<dbReference type="InterPro" id="IPR036942">
    <property type="entry name" value="Beta-barrel_TonB_sf"/>
</dbReference>
<dbReference type="Proteomes" id="UP000606494">
    <property type="component" value="Unassembled WGS sequence"/>
</dbReference>
<keyword evidence="3 8" id="KW-1134">Transmembrane beta strand</keyword>
<evidence type="ECO:0000259" key="9">
    <source>
        <dbReference type="Pfam" id="PF07715"/>
    </source>
</evidence>
<evidence type="ECO:0000256" key="1">
    <source>
        <dbReference type="ARBA" id="ARBA00004571"/>
    </source>
</evidence>
<keyword evidence="10" id="KW-0675">Receptor</keyword>
<dbReference type="SUPFAM" id="SSF56935">
    <property type="entry name" value="Porins"/>
    <property type="match status" value="1"/>
</dbReference>
<evidence type="ECO:0000313" key="11">
    <source>
        <dbReference type="Proteomes" id="UP000606494"/>
    </source>
</evidence>
<dbReference type="Gene3D" id="2.40.170.20">
    <property type="entry name" value="TonB-dependent receptor, beta-barrel domain"/>
    <property type="match status" value="1"/>
</dbReference>
<evidence type="ECO:0000313" key="10">
    <source>
        <dbReference type="EMBL" id="MBD1427762.1"/>
    </source>
</evidence>
<keyword evidence="6 8" id="KW-0472">Membrane</keyword>
<evidence type="ECO:0000256" key="6">
    <source>
        <dbReference type="ARBA" id="ARBA00023136"/>
    </source>
</evidence>
<evidence type="ECO:0000256" key="7">
    <source>
        <dbReference type="ARBA" id="ARBA00023237"/>
    </source>
</evidence>
<dbReference type="RefSeq" id="WP_190310910.1">
    <property type="nucleotide sequence ID" value="NZ_JACNYK010000008.1"/>
</dbReference>
<dbReference type="InterPro" id="IPR012910">
    <property type="entry name" value="Plug_dom"/>
</dbReference>
<dbReference type="Pfam" id="PF07715">
    <property type="entry name" value="Plug"/>
    <property type="match status" value="1"/>
</dbReference>
<evidence type="ECO:0000256" key="5">
    <source>
        <dbReference type="ARBA" id="ARBA00022729"/>
    </source>
</evidence>
<dbReference type="InterPro" id="IPR037066">
    <property type="entry name" value="Plug_dom_sf"/>
</dbReference>
<dbReference type="PANTHER" id="PTHR30069">
    <property type="entry name" value="TONB-DEPENDENT OUTER MEMBRANE RECEPTOR"/>
    <property type="match status" value="1"/>
</dbReference>
<dbReference type="Gene3D" id="2.170.130.10">
    <property type="entry name" value="TonB-dependent receptor, plug domain"/>
    <property type="match status" value="1"/>
</dbReference>
<comment type="subcellular location">
    <subcellularLocation>
        <location evidence="1 8">Cell outer membrane</location>
        <topology evidence="1 8">Multi-pass membrane protein</topology>
    </subcellularLocation>
</comment>
<accession>A0ABR7Y8X9</accession>
<dbReference type="PANTHER" id="PTHR30069:SF29">
    <property type="entry name" value="HEMOGLOBIN AND HEMOGLOBIN-HAPTOGLOBIN-BINDING PROTEIN 1-RELATED"/>
    <property type="match status" value="1"/>
</dbReference>
<keyword evidence="4 8" id="KW-0812">Transmembrane</keyword>